<dbReference type="RefSeq" id="WP_232736431.1">
    <property type="nucleotide sequence ID" value="NZ_CP076459.1"/>
</dbReference>
<proteinExistence type="predicted"/>
<sequence length="424" mass="47508">MDQELALAILLSGRSALLTGAAGTGKTHLLNNFIAQARKRGKKVSVTATTGLAATHLGGNTIHSWSGIGVSDHLPNNFFERLSKTRRDVISKTDVLIIDEISMLHDFRLDMIDKVLRTVRENDQPFGGIQLVMSGDFFQLPPVNRPNEQGGGFVVYSDAWQELQPAVLYLERQYRQNDEQLLEILTALRTGDVRRRHVEALLARTEIEPPDGDITELHTVNVDVDDINIQKLAELPGEERSYQQTTTGSKIYVENLQRSVLAPENLVIKLGALVMAVKNSPQKLYANGSIGTVVDFEPLTEYPVVEFRDGRRVTMVPDIWELRDGERKRASISQVPLRLAWAITVHKSQGMTLDAAKIDLRKAFVEGMGYVALSRVRDLDNLYLYGINRRALEVSPDALAIDEVLRRASRESVERYRGTAFRSH</sequence>
<dbReference type="Gene3D" id="3.40.50.300">
    <property type="entry name" value="P-loop containing nucleotide triphosphate hydrolases"/>
    <property type="match status" value="2"/>
</dbReference>
<dbReference type="Gene3D" id="2.30.30.940">
    <property type="match status" value="1"/>
</dbReference>
<dbReference type="CDD" id="cd18037">
    <property type="entry name" value="DEXSc_Pif1_like"/>
    <property type="match status" value="1"/>
</dbReference>
<dbReference type="InterPro" id="IPR010285">
    <property type="entry name" value="DNA_helicase_pif1-like_DEAD"/>
</dbReference>
<protein>
    <submittedName>
        <fullName evidence="2">AAA family ATPase</fullName>
    </submittedName>
</protein>
<gene>
    <name evidence="2" type="ORF">KOY49_01525</name>
</gene>
<dbReference type="InterPro" id="IPR027417">
    <property type="entry name" value="P-loop_NTPase"/>
</dbReference>
<dbReference type="Proteomes" id="UP000677117">
    <property type="component" value="Chromosome"/>
</dbReference>
<accession>A0A8F1MAU1</accession>
<organism evidence="2 3">
    <name type="scientific">Candidatus Minimicrobia vallesae</name>
    <dbReference type="NCBI Taxonomy" id="2841264"/>
    <lineage>
        <taxon>Bacteria</taxon>
        <taxon>Candidatus Saccharimonadota</taxon>
        <taxon>Candidatus Saccharimonadota incertae sedis</taxon>
        <taxon>Candidatus Minimicrobia</taxon>
    </lineage>
</organism>
<keyword evidence="3" id="KW-1185">Reference proteome</keyword>
<dbReference type="PANTHER" id="PTHR47642:SF5">
    <property type="entry name" value="ATP-DEPENDENT DNA HELICASE"/>
    <property type="match status" value="1"/>
</dbReference>
<dbReference type="SMART" id="SM00382">
    <property type="entry name" value="AAA"/>
    <property type="match status" value="1"/>
</dbReference>
<dbReference type="EMBL" id="CP076459">
    <property type="protein sequence ID" value="QWQ31675.1"/>
    <property type="molecule type" value="Genomic_DNA"/>
</dbReference>
<dbReference type="SUPFAM" id="SSF52540">
    <property type="entry name" value="P-loop containing nucleoside triphosphate hydrolases"/>
    <property type="match status" value="2"/>
</dbReference>
<dbReference type="GO" id="GO:0006281">
    <property type="term" value="P:DNA repair"/>
    <property type="evidence" value="ECO:0007669"/>
    <property type="project" value="InterPro"/>
</dbReference>
<evidence type="ECO:0000313" key="2">
    <source>
        <dbReference type="EMBL" id="QWQ31675.1"/>
    </source>
</evidence>
<name>A0A8F1MAU1_9BACT</name>
<reference evidence="2" key="1">
    <citation type="submission" date="2021-06" db="EMBL/GenBank/DDBJ databases">
        <title>An adapted protocol for Saccharibacteria cultivation: two new species join this phylum of Candidate Phyla Radiations.</title>
        <authorList>
            <person name="Ibrahim A."/>
            <person name="Maatouk M."/>
            <person name="Raoult D."/>
            <person name="Bittar F."/>
        </authorList>
    </citation>
    <scope>NUCLEOTIDE SEQUENCE</scope>
    <source>
        <strain evidence="2">IHU2</strain>
    </source>
</reference>
<dbReference type="PANTHER" id="PTHR47642">
    <property type="entry name" value="ATP-DEPENDENT DNA HELICASE"/>
    <property type="match status" value="1"/>
</dbReference>
<dbReference type="InterPro" id="IPR003593">
    <property type="entry name" value="AAA+_ATPase"/>
</dbReference>
<dbReference type="GO" id="GO:0003678">
    <property type="term" value="F:DNA helicase activity"/>
    <property type="evidence" value="ECO:0007669"/>
    <property type="project" value="InterPro"/>
</dbReference>
<dbReference type="AlphaFoldDB" id="A0A8F1MAU1"/>
<dbReference type="KEGG" id="mvl:KOY49_01525"/>
<dbReference type="Pfam" id="PF05970">
    <property type="entry name" value="PIF1"/>
    <property type="match status" value="1"/>
</dbReference>
<dbReference type="CDD" id="cd18809">
    <property type="entry name" value="SF1_C_RecD"/>
    <property type="match status" value="1"/>
</dbReference>
<evidence type="ECO:0000313" key="3">
    <source>
        <dbReference type="Proteomes" id="UP000677117"/>
    </source>
</evidence>
<feature type="domain" description="AAA+ ATPase" evidence="1">
    <location>
        <begin position="12"/>
        <end position="213"/>
    </location>
</feature>
<dbReference type="InterPro" id="IPR051055">
    <property type="entry name" value="PIF1_helicase"/>
</dbReference>
<evidence type="ECO:0000259" key="1">
    <source>
        <dbReference type="SMART" id="SM00382"/>
    </source>
</evidence>
<dbReference type="GO" id="GO:0000723">
    <property type="term" value="P:telomere maintenance"/>
    <property type="evidence" value="ECO:0007669"/>
    <property type="project" value="InterPro"/>
</dbReference>